<name>A0AAV0BU68_PHAPC</name>
<feature type="compositionally biased region" description="Low complexity" evidence="1">
    <location>
        <begin position="66"/>
        <end position="77"/>
    </location>
</feature>
<proteinExistence type="predicted"/>
<feature type="region of interest" description="Disordered" evidence="1">
    <location>
        <begin position="56"/>
        <end position="90"/>
    </location>
</feature>
<dbReference type="Proteomes" id="UP001153365">
    <property type="component" value="Unassembled WGS sequence"/>
</dbReference>
<comment type="caution">
    <text evidence="2">The sequence shown here is derived from an EMBL/GenBank/DDBJ whole genome shotgun (WGS) entry which is preliminary data.</text>
</comment>
<organism evidence="2 3">
    <name type="scientific">Phakopsora pachyrhizi</name>
    <name type="common">Asian soybean rust disease fungus</name>
    <dbReference type="NCBI Taxonomy" id="170000"/>
    <lineage>
        <taxon>Eukaryota</taxon>
        <taxon>Fungi</taxon>
        <taxon>Dikarya</taxon>
        <taxon>Basidiomycota</taxon>
        <taxon>Pucciniomycotina</taxon>
        <taxon>Pucciniomycetes</taxon>
        <taxon>Pucciniales</taxon>
        <taxon>Phakopsoraceae</taxon>
        <taxon>Phakopsora</taxon>
    </lineage>
</organism>
<gene>
    <name evidence="2" type="ORF">PPACK8108_LOCUS24944</name>
</gene>
<feature type="non-terminal residue" evidence="2">
    <location>
        <position position="129"/>
    </location>
</feature>
<keyword evidence="3" id="KW-1185">Reference proteome</keyword>
<evidence type="ECO:0000313" key="2">
    <source>
        <dbReference type="EMBL" id="CAH7689803.1"/>
    </source>
</evidence>
<sequence length="129" mass="14721">ISYLNIEQRRNYLVKINEEGKLIWVKDGRPVDTARGKHKDLGNCLGIVDAAEEDFEEARKTGEIPSSDSDLYSTHSSYEADPRHYSVQKPSKSKLAAKIKSCIHPKHMMDHLLRKPLSVNTWIFVADKN</sequence>
<feature type="non-terminal residue" evidence="2">
    <location>
        <position position="1"/>
    </location>
</feature>
<protein>
    <submittedName>
        <fullName evidence="2">Uncharacterized protein</fullName>
    </submittedName>
</protein>
<evidence type="ECO:0000313" key="3">
    <source>
        <dbReference type="Proteomes" id="UP001153365"/>
    </source>
</evidence>
<evidence type="ECO:0000256" key="1">
    <source>
        <dbReference type="SAM" id="MobiDB-lite"/>
    </source>
</evidence>
<dbReference type="EMBL" id="CALTRL010006133">
    <property type="protein sequence ID" value="CAH7689803.1"/>
    <property type="molecule type" value="Genomic_DNA"/>
</dbReference>
<dbReference type="AlphaFoldDB" id="A0AAV0BU68"/>
<reference evidence="2" key="1">
    <citation type="submission" date="2022-06" db="EMBL/GenBank/DDBJ databases">
        <authorList>
            <consortium name="SYNGENTA / RWTH Aachen University"/>
        </authorList>
    </citation>
    <scope>NUCLEOTIDE SEQUENCE</scope>
</reference>
<accession>A0AAV0BU68</accession>